<evidence type="ECO:0000256" key="4">
    <source>
        <dbReference type="ARBA" id="ARBA00021870"/>
    </source>
</evidence>
<comment type="caution">
    <text evidence="15">The sequence shown here is derived from an EMBL/GenBank/DDBJ whole genome shotgun (WGS) entry which is preliminary data.</text>
</comment>
<organism evidence="15 16">
    <name type="scientific">Halopseudomonas salina</name>
    <dbReference type="NCBI Taxonomy" id="1323744"/>
    <lineage>
        <taxon>Bacteria</taxon>
        <taxon>Pseudomonadati</taxon>
        <taxon>Pseudomonadota</taxon>
        <taxon>Gammaproteobacteria</taxon>
        <taxon>Pseudomonadales</taxon>
        <taxon>Pseudomonadaceae</taxon>
        <taxon>Halopseudomonas</taxon>
    </lineage>
</organism>
<keyword evidence="5 11" id="KW-1003">Cell membrane</keyword>
<evidence type="ECO:0000256" key="11">
    <source>
        <dbReference type="PIRNR" id="PIRNR003161"/>
    </source>
</evidence>
<feature type="domain" description="Flagellar motor switch protein FliG C-terminal" evidence="12">
    <location>
        <begin position="224"/>
        <end position="331"/>
    </location>
</feature>
<gene>
    <name evidence="15" type="primary">fliG</name>
    <name evidence="15" type="ORF">GCM10007418_18000</name>
</gene>
<evidence type="ECO:0000313" key="15">
    <source>
        <dbReference type="EMBL" id="GGC99133.1"/>
    </source>
</evidence>
<accession>A0ABQ1PLE5</accession>
<dbReference type="Pfam" id="PF01706">
    <property type="entry name" value="FliG_C"/>
    <property type="match status" value="1"/>
</dbReference>
<keyword evidence="16" id="KW-1185">Reference proteome</keyword>
<comment type="similarity">
    <text evidence="3 11">Belongs to the FliG family.</text>
</comment>
<feature type="domain" description="Flagellar motor switch protein FliG middle" evidence="13">
    <location>
        <begin position="122"/>
        <end position="195"/>
    </location>
</feature>
<keyword evidence="6 11" id="KW-0145">Chemotaxis</keyword>
<dbReference type="Gene3D" id="1.10.220.30">
    <property type="match status" value="3"/>
</dbReference>
<evidence type="ECO:0000259" key="14">
    <source>
        <dbReference type="Pfam" id="PF14842"/>
    </source>
</evidence>
<evidence type="ECO:0000256" key="8">
    <source>
        <dbReference type="ARBA" id="ARBA00023136"/>
    </source>
</evidence>
<protein>
    <recommendedName>
        <fullName evidence="4 11">Flagellar motor switch protein FliG</fullName>
    </recommendedName>
</protein>
<dbReference type="PANTHER" id="PTHR30534">
    <property type="entry name" value="FLAGELLAR MOTOR SWITCH PROTEIN FLIG"/>
    <property type="match status" value="1"/>
</dbReference>
<dbReference type="PANTHER" id="PTHR30534:SF0">
    <property type="entry name" value="FLAGELLAR MOTOR SWITCH PROTEIN FLIG"/>
    <property type="match status" value="1"/>
</dbReference>
<dbReference type="Pfam" id="PF14842">
    <property type="entry name" value="FliG_N"/>
    <property type="match status" value="1"/>
</dbReference>
<comment type="subcellular location">
    <subcellularLocation>
        <location evidence="1 11">Bacterial flagellum basal body</location>
    </subcellularLocation>
    <subcellularLocation>
        <location evidence="2 11">Cell inner membrane</location>
        <topology evidence="2 11">Peripheral membrane protein</topology>
        <orientation evidence="2 11">Cytoplasmic side</orientation>
    </subcellularLocation>
</comment>
<proteinExistence type="inferred from homology"/>
<dbReference type="InterPro" id="IPR011002">
    <property type="entry name" value="FliG_a-hlx"/>
</dbReference>
<comment type="function">
    <text evidence="10 11">FliG is one of three proteins (FliG, FliN, FliM) that forms the rotor-mounted switch complex (C ring), located at the base of the basal body. This complex interacts with the CheY and CheZ chemotaxis proteins, in addition to contacting components of the motor that determine the direction of flagellar rotation.</text>
</comment>
<name>A0ABQ1PLE5_9GAMM</name>
<keyword evidence="9 11" id="KW-0975">Bacterial flagellum</keyword>
<evidence type="ECO:0000259" key="12">
    <source>
        <dbReference type="Pfam" id="PF01706"/>
    </source>
</evidence>
<evidence type="ECO:0000259" key="13">
    <source>
        <dbReference type="Pfam" id="PF14841"/>
    </source>
</evidence>
<evidence type="ECO:0000256" key="10">
    <source>
        <dbReference type="ARBA" id="ARBA00025598"/>
    </source>
</evidence>
<evidence type="ECO:0000256" key="3">
    <source>
        <dbReference type="ARBA" id="ARBA00010299"/>
    </source>
</evidence>
<dbReference type="NCBIfam" id="TIGR00207">
    <property type="entry name" value="fliG"/>
    <property type="match status" value="1"/>
</dbReference>
<sequence length="340" mass="37033">MSEDAAKRATKLSKLDKAAIFLLSLGESDAAAVLKHMGPKEVQRVGSAMAGLRTINREHVHQVMGDFIETVGEQTGLGVGADSYIRTMLTQALGEDKANGLVDRILLGGSTSGLDSLKWMEPRAVADVIRFEHPQIQAIVVAYLDPDMAAEVISYFDHKVRLDVLLRVASLNTVQPSALKELNEILEKQFAGNSNTTRANMGGVKRTADIMNFLESSTESQLIEAIRDMDEDLSSKIEDLMFVFDNLADVDDRGIQALLREISSEVLIVALKGADEAIKDKILKNMSKRASELLQDDLEAKGPVRISEVEAAQKEILTIARRMADAGEIVLGGKGGEEMI</sequence>
<keyword evidence="7 11" id="KW-0283">Flagellar rotation</keyword>
<dbReference type="InterPro" id="IPR000090">
    <property type="entry name" value="Flg_Motor_Flig"/>
</dbReference>
<feature type="domain" description="Flagellar motor switch protein FliG N-terminal" evidence="14">
    <location>
        <begin position="11"/>
        <end position="111"/>
    </location>
</feature>
<keyword evidence="15" id="KW-0969">Cilium</keyword>
<dbReference type="InterPro" id="IPR023087">
    <property type="entry name" value="Flg_Motor_Flig_C"/>
</dbReference>
<dbReference type="EMBL" id="BMFF01000003">
    <property type="protein sequence ID" value="GGC99133.1"/>
    <property type="molecule type" value="Genomic_DNA"/>
</dbReference>
<keyword evidence="11" id="KW-0997">Cell inner membrane</keyword>
<dbReference type="InterPro" id="IPR032779">
    <property type="entry name" value="FliG_M"/>
</dbReference>
<keyword evidence="15" id="KW-0282">Flagellum</keyword>
<reference evidence="16" key="1">
    <citation type="journal article" date="2019" name="Int. J. Syst. Evol. Microbiol.">
        <title>The Global Catalogue of Microorganisms (GCM) 10K type strain sequencing project: providing services to taxonomists for standard genome sequencing and annotation.</title>
        <authorList>
            <consortium name="The Broad Institute Genomics Platform"/>
            <consortium name="The Broad Institute Genome Sequencing Center for Infectious Disease"/>
            <person name="Wu L."/>
            <person name="Ma J."/>
        </authorList>
    </citation>
    <scope>NUCLEOTIDE SEQUENCE [LARGE SCALE GENOMIC DNA]</scope>
    <source>
        <strain evidence="16">CGMCC 1.12482</strain>
    </source>
</reference>
<evidence type="ECO:0000256" key="7">
    <source>
        <dbReference type="ARBA" id="ARBA00022779"/>
    </source>
</evidence>
<evidence type="ECO:0000256" key="2">
    <source>
        <dbReference type="ARBA" id="ARBA00004515"/>
    </source>
</evidence>
<dbReference type="Pfam" id="PF14841">
    <property type="entry name" value="FliG_M"/>
    <property type="match status" value="1"/>
</dbReference>
<evidence type="ECO:0000256" key="6">
    <source>
        <dbReference type="ARBA" id="ARBA00022500"/>
    </source>
</evidence>
<evidence type="ECO:0000256" key="9">
    <source>
        <dbReference type="ARBA" id="ARBA00023143"/>
    </source>
</evidence>
<evidence type="ECO:0000313" key="16">
    <source>
        <dbReference type="Proteomes" id="UP000638188"/>
    </source>
</evidence>
<dbReference type="RefSeq" id="WP_150278443.1">
    <property type="nucleotide sequence ID" value="NZ_BMFF01000003.1"/>
</dbReference>
<evidence type="ECO:0000256" key="5">
    <source>
        <dbReference type="ARBA" id="ARBA00022475"/>
    </source>
</evidence>
<dbReference type="PIRSF" id="PIRSF003161">
    <property type="entry name" value="FliG"/>
    <property type="match status" value="1"/>
</dbReference>
<dbReference type="PRINTS" id="PR00954">
    <property type="entry name" value="FLGMOTORFLIG"/>
</dbReference>
<dbReference type="SUPFAM" id="SSF48029">
    <property type="entry name" value="FliG"/>
    <property type="match status" value="2"/>
</dbReference>
<keyword evidence="8 11" id="KW-0472">Membrane</keyword>
<keyword evidence="15" id="KW-0966">Cell projection</keyword>
<dbReference type="InterPro" id="IPR028263">
    <property type="entry name" value="FliG_N"/>
</dbReference>
<dbReference type="Proteomes" id="UP000638188">
    <property type="component" value="Unassembled WGS sequence"/>
</dbReference>
<evidence type="ECO:0000256" key="1">
    <source>
        <dbReference type="ARBA" id="ARBA00004117"/>
    </source>
</evidence>